<dbReference type="RefSeq" id="WP_129122228.1">
    <property type="nucleotide sequence ID" value="NZ_PEIB01000011.1"/>
</dbReference>
<keyword evidence="1" id="KW-0472">Membrane</keyword>
<evidence type="ECO:0000313" key="2">
    <source>
        <dbReference type="EMBL" id="RXJ73182.1"/>
    </source>
</evidence>
<dbReference type="AlphaFoldDB" id="A0A4Q0YQ92"/>
<keyword evidence="3" id="KW-1185">Reference proteome</keyword>
<reference evidence="2 3" key="1">
    <citation type="submission" date="2017-10" db="EMBL/GenBank/DDBJ databases">
        <title>Nyctiphanis sp. nov., isolated from the stomach of the euphausiid Nyctiphanes simplex (Hansen, 1911) in the Gulf of California.</title>
        <authorList>
            <person name="Gomez-Gil B."/>
            <person name="Aguilar-Mendez M."/>
            <person name="Lopez-Cortes A."/>
            <person name="Gomez-Gutierrez J."/>
            <person name="Roque A."/>
            <person name="Lang E."/>
            <person name="Gonzalez-Castillo A."/>
        </authorList>
    </citation>
    <scope>NUCLEOTIDE SEQUENCE [LARGE SCALE GENOMIC DNA]</scope>
    <source>
        <strain evidence="2 3">CAIM 600</strain>
    </source>
</reference>
<gene>
    <name evidence="2" type="ORF">CS022_10500</name>
</gene>
<comment type="caution">
    <text evidence="2">The sequence shown here is derived from an EMBL/GenBank/DDBJ whole genome shotgun (WGS) entry which is preliminary data.</text>
</comment>
<proteinExistence type="predicted"/>
<name>A0A4Q0YQ92_9GAMM</name>
<accession>A0A4Q0YQ92</accession>
<keyword evidence="1" id="KW-1133">Transmembrane helix</keyword>
<feature type="transmembrane region" description="Helical" evidence="1">
    <location>
        <begin position="74"/>
        <end position="92"/>
    </location>
</feature>
<dbReference type="Proteomes" id="UP000290287">
    <property type="component" value="Unassembled WGS sequence"/>
</dbReference>
<feature type="transmembrane region" description="Helical" evidence="1">
    <location>
        <begin position="51"/>
        <end position="68"/>
    </location>
</feature>
<sequence>MERLAERLIQQGFNVKVRGAKAIVNLGGLSNPVAIKQDLASNQYIMDTHDLPLGILYTLILTTNLYGGLSSFNFFAAVMIGLCVLGFTSLLMTELKARRLRECLDTENTERLGEPT</sequence>
<protein>
    <submittedName>
        <fullName evidence="2">Uncharacterized protein</fullName>
    </submittedName>
</protein>
<evidence type="ECO:0000313" key="3">
    <source>
        <dbReference type="Proteomes" id="UP000290287"/>
    </source>
</evidence>
<keyword evidence="1" id="KW-0812">Transmembrane</keyword>
<dbReference type="EMBL" id="PEIB01000011">
    <property type="protein sequence ID" value="RXJ73182.1"/>
    <property type="molecule type" value="Genomic_DNA"/>
</dbReference>
<organism evidence="2 3">
    <name type="scientific">Veronia nyctiphanis</name>
    <dbReference type="NCBI Taxonomy" id="1278244"/>
    <lineage>
        <taxon>Bacteria</taxon>
        <taxon>Pseudomonadati</taxon>
        <taxon>Pseudomonadota</taxon>
        <taxon>Gammaproteobacteria</taxon>
        <taxon>Vibrionales</taxon>
        <taxon>Vibrionaceae</taxon>
        <taxon>Veronia</taxon>
    </lineage>
</organism>
<evidence type="ECO:0000256" key="1">
    <source>
        <dbReference type="SAM" id="Phobius"/>
    </source>
</evidence>
<dbReference type="OrthoDB" id="5876871at2"/>